<evidence type="ECO:0000313" key="2">
    <source>
        <dbReference type="EMBL" id="KDQ55312.1"/>
    </source>
</evidence>
<evidence type="ECO:0000313" key="3">
    <source>
        <dbReference type="Proteomes" id="UP000027265"/>
    </source>
</evidence>
<dbReference type="AlphaFoldDB" id="A0A067PVK4"/>
<gene>
    <name evidence="2" type="ORF">JAAARDRAFT_333373</name>
</gene>
<feature type="region of interest" description="Disordered" evidence="1">
    <location>
        <begin position="118"/>
        <end position="141"/>
    </location>
</feature>
<accession>A0A067PVK4</accession>
<evidence type="ECO:0000256" key="1">
    <source>
        <dbReference type="SAM" id="MobiDB-lite"/>
    </source>
</evidence>
<keyword evidence="3" id="KW-1185">Reference proteome</keyword>
<dbReference type="InParanoid" id="A0A067PVK4"/>
<sequence length="154" mass="17363">MSCLRASCERLRAEFELLGDAKCSSWARNKSVWISLFSYLVWSFSSSKRAKMSRTRGDISTAQRLDYGFMSIGVRIGIFDLIDLSLSVTRLPPLLIPRLSAIKSAISSLPFRQHHSDRNVLHQPPAGSQAPPDRFSDRPSKRIGRIRMGAVGWR</sequence>
<proteinExistence type="predicted"/>
<protein>
    <submittedName>
        <fullName evidence="2">Uncharacterized protein</fullName>
    </submittedName>
</protein>
<name>A0A067PVK4_9AGAM</name>
<organism evidence="2 3">
    <name type="scientific">Jaapia argillacea MUCL 33604</name>
    <dbReference type="NCBI Taxonomy" id="933084"/>
    <lineage>
        <taxon>Eukaryota</taxon>
        <taxon>Fungi</taxon>
        <taxon>Dikarya</taxon>
        <taxon>Basidiomycota</taxon>
        <taxon>Agaricomycotina</taxon>
        <taxon>Agaricomycetes</taxon>
        <taxon>Agaricomycetidae</taxon>
        <taxon>Jaapiales</taxon>
        <taxon>Jaapiaceae</taxon>
        <taxon>Jaapia</taxon>
    </lineage>
</organism>
<dbReference type="EMBL" id="KL197725">
    <property type="protein sequence ID" value="KDQ55312.1"/>
    <property type="molecule type" value="Genomic_DNA"/>
</dbReference>
<dbReference type="HOGENOM" id="CLU_1704471_0_0_1"/>
<reference evidence="3" key="1">
    <citation type="journal article" date="2014" name="Proc. Natl. Acad. Sci. U.S.A.">
        <title>Extensive sampling of basidiomycete genomes demonstrates inadequacy of the white-rot/brown-rot paradigm for wood decay fungi.</title>
        <authorList>
            <person name="Riley R."/>
            <person name="Salamov A.A."/>
            <person name="Brown D.W."/>
            <person name="Nagy L.G."/>
            <person name="Floudas D."/>
            <person name="Held B.W."/>
            <person name="Levasseur A."/>
            <person name="Lombard V."/>
            <person name="Morin E."/>
            <person name="Otillar R."/>
            <person name="Lindquist E.A."/>
            <person name="Sun H."/>
            <person name="LaButti K.M."/>
            <person name="Schmutz J."/>
            <person name="Jabbour D."/>
            <person name="Luo H."/>
            <person name="Baker S.E."/>
            <person name="Pisabarro A.G."/>
            <person name="Walton J.D."/>
            <person name="Blanchette R.A."/>
            <person name="Henrissat B."/>
            <person name="Martin F."/>
            <person name="Cullen D."/>
            <person name="Hibbett D.S."/>
            <person name="Grigoriev I.V."/>
        </authorList>
    </citation>
    <scope>NUCLEOTIDE SEQUENCE [LARGE SCALE GENOMIC DNA]</scope>
    <source>
        <strain evidence="3">MUCL 33604</strain>
    </source>
</reference>
<dbReference type="Proteomes" id="UP000027265">
    <property type="component" value="Unassembled WGS sequence"/>
</dbReference>